<organism evidence="12 13">
    <name type="scientific">Austwickia chelonae NBRC 105200</name>
    <dbReference type="NCBI Taxonomy" id="1184607"/>
    <lineage>
        <taxon>Bacteria</taxon>
        <taxon>Bacillati</taxon>
        <taxon>Actinomycetota</taxon>
        <taxon>Actinomycetes</taxon>
        <taxon>Micrococcales</taxon>
        <taxon>Dermatophilaceae</taxon>
        <taxon>Austwickia</taxon>
    </lineage>
</organism>
<reference evidence="12 13" key="1">
    <citation type="submission" date="2012-08" db="EMBL/GenBank/DDBJ databases">
        <title>Whole genome shotgun sequence of Austwickia chelonae NBRC 105200.</title>
        <authorList>
            <person name="Yoshida I."/>
            <person name="Hosoyama A."/>
            <person name="Tsuchikane K."/>
            <person name="Katsumata H."/>
            <person name="Ando Y."/>
            <person name="Ohji S."/>
            <person name="Hamada M."/>
            <person name="Tamura T."/>
            <person name="Yamazoe A."/>
            <person name="Yamazaki S."/>
            <person name="Fujita N."/>
        </authorList>
    </citation>
    <scope>NUCLEOTIDE SEQUENCE [LARGE SCALE GENOMIC DNA]</scope>
    <source>
        <strain evidence="12 13">NBRC 105200</strain>
    </source>
</reference>
<dbReference type="PANTHER" id="PTHR43099:SF5">
    <property type="entry name" value="HLYC_CORC FAMILY TRANSPORTER"/>
    <property type="match status" value="1"/>
</dbReference>
<evidence type="ECO:0000313" key="12">
    <source>
        <dbReference type="EMBL" id="GAB78680.1"/>
    </source>
</evidence>
<evidence type="ECO:0000256" key="7">
    <source>
        <dbReference type="PROSITE-ProRule" id="PRU00703"/>
    </source>
</evidence>
<dbReference type="OrthoDB" id="110231at2"/>
<accession>K6VTL7</accession>
<dbReference type="RefSeq" id="WP_006503437.1">
    <property type="nucleotide sequence ID" value="NZ_BAGZ01000016.1"/>
</dbReference>
<dbReference type="SUPFAM" id="SSF54631">
    <property type="entry name" value="CBS-domain pair"/>
    <property type="match status" value="1"/>
</dbReference>
<name>K6VTL7_9MICO</name>
<keyword evidence="2" id="KW-1003">Cell membrane</keyword>
<keyword evidence="6 8" id="KW-0472">Membrane</keyword>
<dbReference type="Pfam" id="PF00571">
    <property type="entry name" value="CBS"/>
    <property type="match status" value="1"/>
</dbReference>
<dbReference type="InterPro" id="IPR002550">
    <property type="entry name" value="CNNM"/>
</dbReference>
<feature type="transmembrane region" description="Helical" evidence="9">
    <location>
        <begin position="90"/>
        <end position="115"/>
    </location>
</feature>
<evidence type="ECO:0000313" key="13">
    <source>
        <dbReference type="Proteomes" id="UP000008495"/>
    </source>
</evidence>
<dbReference type="GO" id="GO:0005886">
    <property type="term" value="C:plasma membrane"/>
    <property type="evidence" value="ECO:0007669"/>
    <property type="project" value="UniProtKB-SubCell"/>
</dbReference>
<dbReference type="PROSITE" id="PS51846">
    <property type="entry name" value="CNNM"/>
    <property type="match status" value="1"/>
</dbReference>
<keyword evidence="5 8" id="KW-1133">Transmembrane helix</keyword>
<evidence type="ECO:0000256" key="9">
    <source>
        <dbReference type="SAM" id="Phobius"/>
    </source>
</evidence>
<evidence type="ECO:0000256" key="8">
    <source>
        <dbReference type="PROSITE-ProRule" id="PRU01193"/>
    </source>
</evidence>
<feature type="transmembrane region" description="Helical" evidence="9">
    <location>
        <begin position="58"/>
        <end position="78"/>
    </location>
</feature>
<keyword evidence="4" id="KW-0677">Repeat</keyword>
<dbReference type="InterPro" id="IPR046342">
    <property type="entry name" value="CBS_dom_sf"/>
</dbReference>
<evidence type="ECO:0000256" key="2">
    <source>
        <dbReference type="ARBA" id="ARBA00022475"/>
    </source>
</evidence>
<sequence length="359" mass="37921">MTNWIMLLVATLLLLLNAFFVGAEFAVISARRSAIEPQAHAGSAPARVVLGAMERVSLMLATAQLGITLASLGLGAVAEPALAHLIEAPFLALGVDTHLVHPVAFVLALLIVVYLHVVLGEMIPKNIALAGPDKAALWLVPPLVVVTKILGPFVIALNALANGILRLVRVTPKDEVASAFTREQVQAMVDEAAEEGLLDDKEKALLAGALHFDEDTVTAALIPADRVASARLGQSCADIETIAADTGYSRLPVLSPDGAGYIGYIHLKDVITADPESLDKTLVADVVRPLPAVEQNASLRTLLEAMKSSQVHIAQVRSVDLAPDETPGQVDPDRGELRGIVTLEDVLGRLVGHIRAERG</sequence>
<keyword evidence="7" id="KW-0129">CBS domain</keyword>
<evidence type="ECO:0000256" key="4">
    <source>
        <dbReference type="ARBA" id="ARBA00022737"/>
    </source>
</evidence>
<dbReference type="InterPro" id="IPR044751">
    <property type="entry name" value="Ion_transp-like_CBS"/>
</dbReference>
<proteinExistence type="predicted"/>
<comment type="subcellular location">
    <subcellularLocation>
        <location evidence="1">Cell membrane</location>
        <topology evidence="1">Multi-pass membrane protein</topology>
    </subcellularLocation>
</comment>
<keyword evidence="13" id="KW-1185">Reference proteome</keyword>
<comment type="caution">
    <text evidence="12">The sequence shown here is derived from an EMBL/GenBank/DDBJ whole genome shotgun (WGS) entry which is preliminary data.</text>
</comment>
<feature type="transmembrane region" description="Helical" evidence="9">
    <location>
        <begin position="135"/>
        <end position="160"/>
    </location>
</feature>
<feature type="domain" description="CBS" evidence="10">
    <location>
        <begin position="221"/>
        <end position="280"/>
    </location>
</feature>
<evidence type="ECO:0000256" key="3">
    <source>
        <dbReference type="ARBA" id="ARBA00022692"/>
    </source>
</evidence>
<feature type="domain" description="CBS" evidence="10">
    <location>
        <begin position="286"/>
        <end position="357"/>
    </location>
</feature>
<keyword evidence="3 8" id="KW-0812">Transmembrane</keyword>
<evidence type="ECO:0000256" key="5">
    <source>
        <dbReference type="ARBA" id="ARBA00022989"/>
    </source>
</evidence>
<dbReference type="Proteomes" id="UP000008495">
    <property type="component" value="Unassembled WGS sequence"/>
</dbReference>
<evidence type="ECO:0000256" key="6">
    <source>
        <dbReference type="ARBA" id="ARBA00023136"/>
    </source>
</evidence>
<protein>
    <recommendedName>
        <fullName evidence="14">Transporter</fullName>
    </recommendedName>
</protein>
<dbReference type="Pfam" id="PF01595">
    <property type="entry name" value="CNNM"/>
    <property type="match status" value="1"/>
</dbReference>
<evidence type="ECO:0000259" key="10">
    <source>
        <dbReference type="PROSITE" id="PS51371"/>
    </source>
</evidence>
<feature type="domain" description="CNNM transmembrane" evidence="11">
    <location>
        <begin position="1"/>
        <end position="202"/>
    </location>
</feature>
<dbReference type="Gene3D" id="3.10.580.10">
    <property type="entry name" value="CBS-domain"/>
    <property type="match status" value="1"/>
</dbReference>
<dbReference type="PANTHER" id="PTHR43099">
    <property type="entry name" value="UPF0053 PROTEIN YRKA"/>
    <property type="match status" value="1"/>
</dbReference>
<dbReference type="EMBL" id="BAGZ01000016">
    <property type="protein sequence ID" value="GAB78680.1"/>
    <property type="molecule type" value="Genomic_DNA"/>
</dbReference>
<dbReference type="PROSITE" id="PS51371">
    <property type="entry name" value="CBS"/>
    <property type="match status" value="2"/>
</dbReference>
<gene>
    <name evidence="12" type="ORF">AUCHE_16_00990</name>
</gene>
<evidence type="ECO:0008006" key="14">
    <source>
        <dbReference type="Google" id="ProtNLM"/>
    </source>
</evidence>
<dbReference type="eggNOG" id="COG1253">
    <property type="taxonomic scope" value="Bacteria"/>
</dbReference>
<dbReference type="InterPro" id="IPR051676">
    <property type="entry name" value="UPF0053_domain"/>
</dbReference>
<dbReference type="STRING" id="100225.SAMN05421595_2334"/>
<dbReference type="CDD" id="cd04590">
    <property type="entry name" value="CBS_pair_CorC_HlyC_assoc"/>
    <property type="match status" value="1"/>
</dbReference>
<dbReference type="AlphaFoldDB" id="K6VTL7"/>
<evidence type="ECO:0000259" key="11">
    <source>
        <dbReference type="PROSITE" id="PS51846"/>
    </source>
</evidence>
<evidence type="ECO:0000256" key="1">
    <source>
        <dbReference type="ARBA" id="ARBA00004651"/>
    </source>
</evidence>
<dbReference type="InterPro" id="IPR000644">
    <property type="entry name" value="CBS_dom"/>
</dbReference>